<dbReference type="EMBL" id="CP027783">
    <property type="protein sequence ID" value="AYW48551.1"/>
    <property type="molecule type" value="Genomic_DNA"/>
</dbReference>
<evidence type="ECO:0000313" key="4">
    <source>
        <dbReference type="Proteomes" id="UP000268310"/>
    </source>
</evidence>
<reference evidence="3" key="4">
    <citation type="submission" date="2023-02" db="EMBL/GenBank/DDBJ databases">
        <authorList>
            <person name="Sun Q."/>
            <person name="Mori K."/>
        </authorList>
    </citation>
    <scope>NUCLEOTIDE SEQUENCE</scope>
    <source>
        <strain evidence="3">NBRC 114545</strain>
    </source>
</reference>
<dbReference type="EMBL" id="BSUW01000001">
    <property type="protein sequence ID" value="GMA71699.1"/>
    <property type="molecule type" value="Genomic_DNA"/>
</dbReference>
<accession>A0AA37XL01</accession>
<keyword evidence="1" id="KW-0472">Membrane</keyword>
<keyword evidence="1" id="KW-1133">Transmembrane helix</keyword>
<evidence type="ECO:0000256" key="1">
    <source>
        <dbReference type="SAM" id="Phobius"/>
    </source>
</evidence>
<reference evidence="2 4" key="1">
    <citation type="journal article" date="2012" name="Int. J. Syst. Evol. Microbiol.">
        <title>Characterization of Tetragenococcus strains from sugar thick juice reveals a novel species, Tetragenococcus osmophilus sp. nov., and divides Tetragenococcus halophilus into two subspecies, T. halophilus subsp. halophilus subsp. nov. and T. halophilus subsp. flandriensis subsp. nov.</title>
        <authorList>
            <person name="Juste A."/>
            <person name="Van Trappen S."/>
            <person name="Verreth C."/>
            <person name="Cleenwerck I."/>
            <person name="De Vos P."/>
            <person name="Lievens B."/>
            <person name="Willems K.A."/>
        </authorList>
    </citation>
    <scope>NUCLEOTIDE SEQUENCE [LARGE SCALE GENOMIC DNA]</scope>
    <source>
        <strain evidence="2 4">JCM 31126</strain>
    </source>
</reference>
<sequence>MTFKERARQSRYRKVVRGLFIFPVLAILGFLDLIPNANLVAWGSLAISIVGLIVYFVSFKGENRTYSNKK</sequence>
<dbReference type="Proteomes" id="UP001157039">
    <property type="component" value="Unassembled WGS sequence"/>
</dbReference>
<evidence type="ECO:0000313" key="5">
    <source>
        <dbReference type="Proteomes" id="UP001157039"/>
    </source>
</evidence>
<dbReference type="Proteomes" id="UP000268310">
    <property type="component" value="Chromosome"/>
</dbReference>
<name>A0AA37XL01_9ENTE</name>
<reference evidence="2" key="3">
    <citation type="submission" date="2018-03" db="EMBL/GenBank/DDBJ databases">
        <authorList>
            <person name="Jeon C.O."/>
        </authorList>
    </citation>
    <scope>NUCLEOTIDE SEQUENCE</scope>
    <source>
        <strain evidence="2">JCM 31126</strain>
    </source>
</reference>
<dbReference type="RefSeq" id="WP_123936339.1">
    <property type="nucleotide sequence ID" value="NZ_BSUW01000001.1"/>
</dbReference>
<proteinExistence type="predicted"/>
<keyword evidence="4" id="KW-1185">Reference proteome</keyword>
<protein>
    <submittedName>
        <fullName evidence="3">Uncharacterized protein</fullName>
    </submittedName>
</protein>
<feature type="transmembrane region" description="Helical" evidence="1">
    <location>
        <begin position="40"/>
        <end position="59"/>
    </location>
</feature>
<evidence type="ECO:0000313" key="2">
    <source>
        <dbReference type="EMBL" id="AYW48551.1"/>
    </source>
</evidence>
<organism evidence="3 5">
    <name type="scientific">Tetragenococcus osmophilus</name>
    <dbReference type="NCBI Taxonomy" id="526944"/>
    <lineage>
        <taxon>Bacteria</taxon>
        <taxon>Bacillati</taxon>
        <taxon>Bacillota</taxon>
        <taxon>Bacilli</taxon>
        <taxon>Lactobacillales</taxon>
        <taxon>Enterococcaceae</taxon>
        <taxon>Tetragenococcus</taxon>
    </lineage>
</organism>
<dbReference type="AlphaFoldDB" id="A0AA37XL01"/>
<dbReference type="KEGG" id="too:C7K38_09345"/>
<evidence type="ECO:0000313" key="3">
    <source>
        <dbReference type="EMBL" id="GMA71699.1"/>
    </source>
</evidence>
<gene>
    <name evidence="2" type="ORF">C7K38_09345</name>
    <name evidence="3" type="ORF">GCM10025885_07480</name>
</gene>
<feature type="transmembrane region" description="Helical" evidence="1">
    <location>
        <begin position="15"/>
        <end position="34"/>
    </location>
</feature>
<keyword evidence="1" id="KW-0812">Transmembrane</keyword>
<reference evidence="3 5" key="2">
    <citation type="journal article" date="2014" name="Int. J. Syst. Evol. Microbiol.">
        <title>Complete genome sequence of Corynebacterium casei LMG S-19264T (=DSM 44701T), isolated from a smear-ripened cheese.</title>
        <authorList>
            <consortium name="US DOE Joint Genome Institute (JGI-PGF)"/>
            <person name="Walter F."/>
            <person name="Albersmeier A."/>
            <person name="Kalinowski J."/>
            <person name="Ruckert C."/>
        </authorList>
    </citation>
    <scope>NUCLEOTIDE SEQUENCE [LARGE SCALE GENOMIC DNA]</scope>
    <source>
        <strain evidence="3 5">NBRC 114545</strain>
    </source>
</reference>